<protein>
    <submittedName>
        <fullName evidence="1">Uncharacterized protein</fullName>
    </submittedName>
</protein>
<comment type="caution">
    <text evidence="1">The sequence shown here is derived from an EMBL/GenBank/DDBJ whole genome shotgun (WGS) entry which is preliminary data.</text>
</comment>
<dbReference type="Proteomes" id="UP000071859">
    <property type="component" value="Unassembled WGS sequence"/>
</dbReference>
<accession>A0A158BQ74</accession>
<gene>
    <name evidence="1" type="ORF">AWB78_02959</name>
</gene>
<keyword evidence="2" id="KW-1185">Reference proteome</keyword>
<sequence length="140" mass="15939">MERAIKKLRIGITIGLHHEAETLWNIGIKQNAVFLAEALKNCPNVQSVVLVNTTHIRITDQLPWDLDRWPTRIFHDVKDDLDVLIELGGQMDPMATDYLKQRGVHLVSYCVRLGKSRSLTAQGFAADRAARGTAFRHKRR</sequence>
<dbReference type="OrthoDB" id="1627328at2"/>
<name>A0A158BQ74_9BURK</name>
<organism evidence="1 2">
    <name type="scientific">Caballeronia calidae</name>
    <dbReference type="NCBI Taxonomy" id="1777139"/>
    <lineage>
        <taxon>Bacteria</taxon>
        <taxon>Pseudomonadati</taxon>
        <taxon>Pseudomonadota</taxon>
        <taxon>Betaproteobacteria</taxon>
        <taxon>Burkholderiales</taxon>
        <taxon>Burkholderiaceae</taxon>
        <taxon>Caballeronia</taxon>
    </lineage>
</organism>
<evidence type="ECO:0000313" key="1">
    <source>
        <dbReference type="EMBL" id="SAK72242.1"/>
    </source>
</evidence>
<dbReference type="Pfam" id="PF10933">
    <property type="entry name" value="DUF2827"/>
    <property type="match status" value="1"/>
</dbReference>
<evidence type="ECO:0000313" key="2">
    <source>
        <dbReference type="Proteomes" id="UP000071859"/>
    </source>
</evidence>
<reference evidence="1" key="1">
    <citation type="submission" date="2016-01" db="EMBL/GenBank/DDBJ databases">
        <authorList>
            <person name="Peeters C."/>
        </authorList>
    </citation>
    <scope>NUCLEOTIDE SEQUENCE</scope>
    <source>
        <strain evidence="1">LMG 29321</strain>
    </source>
</reference>
<dbReference type="RefSeq" id="WP_062605286.1">
    <property type="nucleotide sequence ID" value="NZ_FCOX02000013.1"/>
</dbReference>
<dbReference type="AlphaFoldDB" id="A0A158BQ74"/>
<dbReference type="InterPro" id="IPR021234">
    <property type="entry name" value="DUF2827"/>
</dbReference>
<dbReference type="EMBL" id="FCOX02000013">
    <property type="protein sequence ID" value="SAK72242.1"/>
    <property type="molecule type" value="Genomic_DNA"/>
</dbReference>
<proteinExistence type="predicted"/>